<dbReference type="EMBL" id="JAMQOP010000005">
    <property type="protein sequence ID" value="MDS0300906.1"/>
    <property type="molecule type" value="Genomic_DNA"/>
</dbReference>
<keyword evidence="3" id="KW-1185">Reference proteome</keyword>
<evidence type="ECO:0000313" key="3">
    <source>
        <dbReference type="Proteomes" id="UP001257060"/>
    </source>
</evidence>
<evidence type="ECO:0008006" key="4">
    <source>
        <dbReference type="Google" id="ProtNLM"/>
    </source>
</evidence>
<dbReference type="RefSeq" id="WP_310925828.1">
    <property type="nucleotide sequence ID" value="NZ_JAMQOP010000005.1"/>
</dbReference>
<proteinExistence type="predicted"/>
<protein>
    <recommendedName>
        <fullName evidence="4">GIY-YIG domain-containing protein</fullName>
    </recommendedName>
</protein>
<reference evidence="2 3" key="1">
    <citation type="submission" date="2022-06" db="EMBL/GenBank/DDBJ databases">
        <title>Halogeometricum sp. a new haloarchaeum isolate from saline soil.</title>
        <authorList>
            <person name="Strakova D."/>
            <person name="Galisteo C."/>
            <person name="Sanchez-Porro C."/>
            <person name="Ventosa A."/>
        </authorList>
    </citation>
    <scope>NUCLEOTIDE SEQUENCE [LARGE SCALE GENOMIC DNA]</scope>
    <source>
        <strain evidence="2 3">S1BR25-6</strain>
    </source>
</reference>
<comment type="caution">
    <text evidence="2">The sequence shown here is derived from an EMBL/GenBank/DDBJ whole genome shotgun (WGS) entry which is preliminary data.</text>
</comment>
<accession>A0ABU2GKH1</accession>
<evidence type="ECO:0000256" key="1">
    <source>
        <dbReference type="SAM" id="MobiDB-lite"/>
    </source>
</evidence>
<feature type="compositionally biased region" description="Polar residues" evidence="1">
    <location>
        <begin position="1"/>
        <end position="13"/>
    </location>
</feature>
<dbReference type="Proteomes" id="UP001257060">
    <property type="component" value="Unassembled WGS sequence"/>
</dbReference>
<feature type="region of interest" description="Disordered" evidence="1">
    <location>
        <begin position="1"/>
        <end position="20"/>
    </location>
</feature>
<name>A0ABU2GKH1_9EURY</name>
<evidence type="ECO:0000313" key="2">
    <source>
        <dbReference type="EMBL" id="MDS0300906.1"/>
    </source>
</evidence>
<gene>
    <name evidence="2" type="ORF">NDI76_19340</name>
</gene>
<feature type="region of interest" description="Disordered" evidence="1">
    <location>
        <begin position="258"/>
        <end position="285"/>
    </location>
</feature>
<sequence length="301" mass="35163">MYGTEQRTMVSTDSEPHYPTDPFDEFFHFEDIKERSDIKSIQDLYPKNRRGAIYRESHKKGDELKKYLQKIVLEYKSLRKEPSYLTYIIQCEPAEESKREIYENFFKEENVGIPNWFDRVFDVDRLVYVGMTELKYRKYNGDKTKIQRFLRHLDGCGANFTGAFKPQHLLGIIPCDDEADAKKIENRVRVMVNKLPGDRVFAFCELNYEEKKATCPDGMAVNEGPDSDGKWNGSWDIPEFLGEKYCFGDEYLYDPDASPFAENDSEGLGIPLSEPPNPDYHPDYDSFSVMDLGNEYTERNR</sequence>
<organism evidence="2 3">
    <name type="scientific">Halogeometricum salsisoli</name>
    <dbReference type="NCBI Taxonomy" id="2950536"/>
    <lineage>
        <taxon>Archaea</taxon>
        <taxon>Methanobacteriati</taxon>
        <taxon>Methanobacteriota</taxon>
        <taxon>Stenosarchaea group</taxon>
        <taxon>Halobacteria</taxon>
        <taxon>Halobacteriales</taxon>
        <taxon>Haloferacaceae</taxon>
        <taxon>Halogeometricum</taxon>
    </lineage>
</organism>